<organism evidence="1 2">
    <name type="scientific">Heyndrickxia coagulans</name>
    <name type="common">Weizmannia coagulans</name>
    <dbReference type="NCBI Taxonomy" id="1398"/>
    <lineage>
        <taxon>Bacteria</taxon>
        <taxon>Bacillati</taxon>
        <taxon>Bacillota</taxon>
        <taxon>Bacilli</taxon>
        <taxon>Bacillales</taxon>
        <taxon>Bacillaceae</taxon>
        <taxon>Heyndrickxia</taxon>
    </lineage>
</organism>
<dbReference type="Proteomes" id="UP000070376">
    <property type="component" value="Unassembled WGS sequence"/>
</dbReference>
<sequence>MFFHPSVLKTLSSIIDDFPGFRKVKKATVQNPKSIKKRRDTGLTVSCRSFCHGADKPPV</sequence>
<evidence type="ECO:0000313" key="1">
    <source>
        <dbReference type="EMBL" id="KWZ81873.1"/>
    </source>
</evidence>
<reference evidence="2" key="1">
    <citation type="submission" date="2016-01" db="EMBL/GenBank/DDBJ databases">
        <authorList>
            <person name="Mitreva M."/>
            <person name="Pepin K.H."/>
            <person name="Mihindukulasuriya K.A."/>
            <person name="Fulton R."/>
            <person name="Fronick C."/>
            <person name="O'Laughlin M."/>
            <person name="Miner T."/>
            <person name="Herter B."/>
            <person name="Rosa B.A."/>
            <person name="Cordes M."/>
            <person name="Tomlinson C."/>
            <person name="Wollam A."/>
            <person name="Palsikar V.B."/>
            <person name="Mardis E.R."/>
            <person name="Wilson R.K."/>
        </authorList>
    </citation>
    <scope>NUCLEOTIDE SEQUENCE [LARGE SCALE GENOMIC DNA]</scope>
    <source>
        <strain evidence="2">GED7749B</strain>
    </source>
</reference>
<evidence type="ECO:0000313" key="2">
    <source>
        <dbReference type="Proteomes" id="UP000070376"/>
    </source>
</evidence>
<comment type="caution">
    <text evidence="1">The sequence shown here is derived from an EMBL/GenBank/DDBJ whole genome shotgun (WGS) entry which is preliminary data.</text>
</comment>
<dbReference type="EMBL" id="LRPN01000067">
    <property type="protein sequence ID" value="KWZ81873.1"/>
    <property type="molecule type" value="Genomic_DNA"/>
</dbReference>
<proteinExistence type="predicted"/>
<accession>A0A133KQQ0</accession>
<dbReference type="AlphaFoldDB" id="A0A133KQQ0"/>
<dbReference type="PATRIC" id="fig|1398.22.peg.1890"/>
<gene>
    <name evidence="1" type="ORF">HMPREF3213_01886</name>
</gene>
<protein>
    <submittedName>
        <fullName evidence="1">Uncharacterized protein</fullName>
    </submittedName>
</protein>
<name>A0A133KQQ0_HEYCO</name>